<organism evidence="2 3">
    <name type="scientific">Marasmius crinis-equi</name>
    <dbReference type="NCBI Taxonomy" id="585013"/>
    <lineage>
        <taxon>Eukaryota</taxon>
        <taxon>Fungi</taxon>
        <taxon>Dikarya</taxon>
        <taxon>Basidiomycota</taxon>
        <taxon>Agaricomycotina</taxon>
        <taxon>Agaricomycetes</taxon>
        <taxon>Agaricomycetidae</taxon>
        <taxon>Agaricales</taxon>
        <taxon>Marasmiineae</taxon>
        <taxon>Marasmiaceae</taxon>
        <taxon>Marasmius</taxon>
    </lineage>
</organism>
<proteinExistence type="predicted"/>
<feature type="compositionally biased region" description="Low complexity" evidence="1">
    <location>
        <begin position="24"/>
        <end position="36"/>
    </location>
</feature>
<feature type="compositionally biased region" description="Polar residues" evidence="1">
    <location>
        <begin position="1"/>
        <end position="23"/>
    </location>
</feature>
<name>A0ABR3FIZ4_9AGAR</name>
<comment type="caution">
    <text evidence="2">The sequence shown here is derived from an EMBL/GenBank/DDBJ whole genome shotgun (WGS) entry which is preliminary data.</text>
</comment>
<sequence length="193" mass="21497">MSYTNPLHTPASSITRSSYSSLGSAMPQPSASASSSTRRRVPQTPVGKSREPPSNAIAFDFVGYPKSGMPLRELHARGPHALQQMMQGASDPVLANMRSRKINFHISWPGYEHVPWCRSIDIITSHGPIMRSHLASIIAHHFAEYIENVQHQGTRNADWRLGRGGFCLDHIMLLSLCHVGEDEWQAEVAIDFR</sequence>
<gene>
    <name evidence="2" type="ORF">V5O48_006635</name>
</gene>
<keyword evidence="3" id="KW-1185">Reference proteome</keyword>
<reference evidence="2 3" key="1">
    <citation type="submission" date="2024-02" db="EMBL/GenBank/DDBJ databases">
        <title>A draft genome for the cacao thread blight pathogen Marasmius crinis-equi.</title>
        <authorList>
            <person name="Cohen S.P."/>
            <person name="Baruah I.K."/>
            <person name="Amoako-Attah I."/>
            <person name="Bukari Y."/>
            <person name="Meinhardt L.W."/>
            <person name="Bailey B.A."/>
        </authorList>
    </citation>
    <scope>NUCLEOTIDE SEQUENCE [LARGE SCALE GENOMIC DNA]</scope>
    <source>
        <strain evidence="2 3">GH-76</strain>
    </source>
</reference>
<evidence type="ECO:0000313" key="2">
    <source>
        <dbReference type="EMBL" id="KAL0575333.1"/>
    </source>
</evidence>
<dbReference type="Proteomes" id="UP001465976">
    <property type="component" value="Unassembled WGS sequence"/>
</dbReference>
<feature type="region of interest" description="Disordered" evidence="1">
    <location>
        <begin position="1"/>
        <end position="54"/>
    </location>
</feature>
<evidence type="ECO:0000256" key="1">
    <source>
        <dbReference type="SAM" id="MobiDB-lite"/>
    </source>
</evidence>
<accession>A0ABR3FIZ4</accession>
<evidence type="ECO:0000313" key="3">
    <source>
        <dbReference type="Proteomes" id="UP001465976"/>
    </source>
</evidence>
<dbReference type="EMBL" id="JBAHYK010000314">
    <property type="protein sequence ID" value="KAL0575333.1"/>
    <property type="molecule type" value="Genomic_DNA"/>
</dbReference>
<protein>
    <submittedName>
        <fullName evidence="2">Uncharacterized protein</fullName>
    </submittedName>
</protein>